<keyword evidence="1" id="KW-1133">Transmembrane helix</keyword>
<dbReference type="Proteomes" id="UP000266506">
    <property type="component" value="Unassembled WGS sequence"/>
</dbReference>
<evidence type="ECO:0000313" key="3">
    <source>
        <dbReference type="Proteomes" id="UP000266506"/>
    </source>
</evidence>
<dbReference type="AlphaFoldDB" id="A0A397S7D4"/>
<name>A0A397S7D4_9MOLU</name>
<feature type="transmembrane region" description="Helical" evidence="1">
    <location>
        <begin position="6"/>
        <end position="25"/>
    </location>
</feature>
<accession>A0A397S7D4</accession>
<keyword evidence="3" id="KW-1185">Reference proteome</keyword>
<gene>
    <name evidence="2" type="ORF">EI71_00506</name>
</gene>
<comment type="caution">
    <text evidence="2">The sequence shown here is derived from an EMBL/GenBank/DDBJ whole genome shotgun (WGS) entry which is preliminary data.</text>
</comment>
<keyword evidence="1" id="KW-0472">Membrane</keyword>
<keyword evidence="1" id="KW-0812">Transmembrane</keyword>
<proteinExistence type="predicted"/>
<dbReference type="InParanoid" id="A0A397S7D4"/>
<evidence type="ECO:0000313" key="2">
    <source>
        <dbReference type="EMBL" id="RIA78194.1"/>
    </source>
</evidence>
<reference evidence="2 3" key="1">
    <citation type="submission" date="2018-08" db="EMBL/GenBank/DDBJ databases">
        <title>Genomic Encyclopedia of Archaeal and Bacterial Type Strains, Phase II (KMG-II): from individual species to whole genera.</title>
        <authorList>
            <person name="Goeker M."/>
        </authorList>
    </citation>
    <scope>NUCLEOTIDE SEQUENCE [LARGE SCALE GENOMIC DNA]</scope>
    <source>
        <strain evidence="2 3">ATCC 27112</strain>
    </source>
</reference>
<dbReference type="EMBL" id="QXEV01000003">
    <property type="protein sequence ID" value="RIA78194.1"/>
    <property type="molecule type" value="Genomic_DNA"/>
</dbReference>
<organism evidence="2 3">
    <name type="scientific">Anaeroplasma bactoclasticum</name>
    <dbReference type="NCBI Taxonomy" id="2088"/>
    <lineage>
        <taxon>Bacteria</taxon>
        <taxon>Bacillati</taxon>
        <taxon>Mycoplasmatota</taxon>
        <taxon>Mollicutes</taxon>
        <taxon>Anaeroplasmatales</taxon>
        <taxon>Anaeroplasmataceae</taxon>
        <taxon>Anaeroplasma</taxon>
    </lineage>
</organism>
<evidence type="ECO:0000256" key="1">
    <source>
        <dbReference type="SAM" id="Phobius"/>
    </source>
</evidence>
<sequence>MNPYLILGLGIIALLVAIFFITFFLNKKTPIPKECVNLRIGEEGCSGCKNYSCSMKDKYNLKKIEEDIEKDLKEENWWNYYGQY</sequence>
<protein>
    <submittedName>
        <fullName evidence="2">Uncharacterized protein</fullName>
    </submittedName>
</protein>